<comment type="similarity">
    <text evidence="1">Belongs to the bacterial/plant glucose-1-phosphate adenylyltransferase family.</text>
</comment>
<dbReference type="InterPro" id="IPR011832">
    <property type="entry name" value="GlgDAde_trans"/>
</dbReference>
<dbReference type="PANTHER" id="PTHR43523">
    <property type="entry name" value="GLUCOSE-1-PHOSPHATE ADENYLYLTRANSFERASE-RELATED"/>
    <property type="match status" value="1"/>
</dbReference>
<dbReference type="GO" id="GO:0005978">
    <property type="term" value="P:glycogen biosynthetic process"/>
    <property type="evidence" value="ECO:0007669"/>
    <property type="project" value="UniProtKB-KW"/>
</dbReference>
<evidence type="ECO:0000259" key="4">
    <source>
        <dbReference type="Pfam" id="PF24894"/>
    </source>
</evidence>
<sequence length="365" mass="40683">MDKIIGLITTNYSSKHPSDLTFDRPIAALPYGGRYRLVDFALSNMVNCGIRTVGVIMPSNYRSIIDHISSGKDWMLDRKNGGLFLLPGSAFGTSRTGARFLIRDLVNNKLFLDRSTADYVICSASNIVYNMDFTELVNSHKESQADITVLTTRATRDEDDLMGFKLDDDGRVQGIHHGVAFGDTSFMDTFIIKRTMLESLLNWYSSADYLDLFEAMTGDFGRLAVRTHDFSGYSAALFNVEYYFHRSMELLNADIMSELFTPERPILTKAHDTPPVMYKRGCYVRNAIVSAGSIIHGTVSHSILGRNVVVEPGATVSNAIVYQNCVIKSGARVENAIIDRNNVISASTELRGTPESIWIRRKGNN</sequence>
<dbReference type="NCBIfam" id="TIGR02092">
    <property type="entry name" value="glgD"/>
    <property type="match status" value="1"/>
</dbReference>
<evidence type="ECO:0000313" key="5">
    <source>
        <dbReference type="EMBL" id="SEB73895.1"/>
    </source>
</evidence>
<dbReference type="SUPFAM" id="SSF53448">
    <property type="entry name" value="Nucleotide-diphospho-sugar transferases"/>
    <property type="match status" value="1"/>
</dbReference>
<dbReference type="SUPFAM" id="SSF51161">
    <property type="entry name" value="Trimeric LpxA-like enzymes"/>
    <property type="match status" value="1"/>
</dbReference>
<keyword evidence="2" id="KW-0320">Glycogen biosynthesis</keyword>
<dbReference type="Proteomes" id="UP000183687">
    <property type="component" value="Unassembled WGS sequence"/>
</dbReference>
<dbReference type="InterPro" id="IPR011004">
    <property type="entry name" value="Trimer_LpxA-like_sf"/>
</dbReference>
<dbReference type="Pfam" id="PF00483">
    <property type="entry name" value="NTP_transferase"/>
    <property type="match status" value="1"/>
</dbReference>
<name>A0AB38A6U8_9ACTN</name>
<proteinExistence type="inferred from homology"/>
<dbReference type="InterPro" id="IPR005835">
    <property type="entry name" value="NTP_transferase_dom"/>
</dbReference>
<dbReference type="InterPro" id="IPR056818">
    <property type="entry name" value="GlmU/GlgC-like_hexapep"/>
</dbReference>
<dbReference type="AlphaFoldDB" id="A0AB38A6U8"/>
<accession>A0AB38A6U8</accession>
<dbReference type="PANTHER" id="PTHR43523:SF6">
    <property type="entry name" value="GLYCOGEN BIOSYNTHESIS PROTEIN GLGD"/>
    <property type="match status" value="1"/>
</dbReference>
<feature type="domain" description="Glucose-1-phosphate adenylyltransferase/Bifunctional protein GlmU-like C-terminal hexapeptide" evidence="4">
    <location>
        <begin position="280"/>
        <end position="349"/>
    </location>
</feature>
<evidence type="ECO:0000259" key="3">
    <source>
        <dbReference type="Pfam" id="PF00483"/>
    </source>
</evidence>
<dbReference type="InterPro" id="IPR029044">
    <property type="entry name" value="Nucleotide-diphossugar_trans"/>
</dbReference>
<evidence type="ECO:0000256" key="1">
    <source>
        <dbReference type="ARBA" id="ARBA00010443"/>
    </source>
</evidence>
<dbReference type="Gene3D" id="2.160.10.10">
    <property type="entry name" value="Hexapeptide repeat proteins"/>
    <property type="match status" value="1"/>
</dbReference>
<dbReference type="CDD" id="cd04651">
    <property type="entry name" value="LbH_G1P_AT_C"/>
    <property type="match status" value="1"/>
</dbReference>
<dbReference type="EMBL" id="FNSH01000001">
    <property type="protein sequence ID" value="SEB73895.1"/>
    <property type="molecule type" value="Genomic_DNA"/>
</dbReference>
<dbReference type="Pfam" id="PF24894">
    <property type="entry name" value="Hexapep_GlmU"/>
    <property type="match status" value="1"/>
</dbReference>
<dbReference type="RefSeq" id="WP_002562863.1">
    <property type="nucleotide sequence ID" value="NZ_CALJSN010000007.1"/>
</dbReference>
<gene>
    <name evidence="5" type="ORF">SAMN04489746_0978</name>
</gene>
<keyword evidence="5" id="KW-0548">Nucleotidyltransferase</keyword>
<feature type="domain" description="Nucleotidyl transferase" evidence="3">
    <location>
        <begin position="19"/>
        <end position="173"/>
    </location>
</feature>
<dbReference type="GO" id="GO:0008878">
    <property type="term" value="F:glucose-1-phosphate adenylyltransferase activity"/>
    <property type="evidence" value="ECO:0007669"/>
    <property type="project" value="InterPro"/>
</dbReference>
<dbReference type="CDD" id="cd02508">
    <property type="entry name" value="ADP_Glucose_PP"/>
    <property type="match status" value="1"/>
</dbReference>
<evidence type="ECO:0000313" key="6">
    <source>
        <dbReference type="Proteomes" id="UP000183687"/>
    </source>
</evidence>
<dbReference type="Gene3D" id="3.90.550.10">
    <property type="entry name" value="Spore Coat Polysaccharide Biosynthesis Protein SpsA, Chain A"/>
    <property type="match status" value="1"/>
</dbReference>
<evidence type="ECO:0000256" key="2">
    <source>
        <dbReference type="ARBA" id="ARBA00023056"/>
    </source>
</evidence>
<keyword evidence="5" id="KW-0808">Transferase</keyword>
<reference evidence="5 6" key="1">
    <citation type="submission" date="2016-10" db="EMBL/GenBank/DDBJ databases">
        <authorList>
            <person name="Varghese N."/>
            <person name="Submissions S."/>
        </authorList>
    </citation>
    <scope>NUCLEOTIDE SEQUENCE [LARGE SCALE GENOMIC DNA]</scope>
    <source>
        <strain evidence="5 6">DSM 20586</strain>
    </source>
</reference>
<organism evidence="5 6">
    <name type="scientific">Atopobium minutum</name>
    <dbReference type="NCBI Taxonomy" id="1381"/>
    <lineage>
        <taxon>Bacteria</taxon>
        <taxon>Bacillati</taxon>
        <taxon>Actinomycetota</taxon>
        <taxon>Coriobacteriia</taxon>
        <taxon>Coriobacteriales</taxon>
        <taxon>Atopobiaceae</taxon>
        <taxon>Atopobium</taxon>
    </lineage>
</organism>
<protein>
    <submittedName>
        <fullName evidence="5">Glucose-1-phosphate adenylyltransferase</fullName>
    </submittedName>
</protein>
<dbReference type="InterPro" id="IPR011831">
    <property type="entry name" value="ADP-Glc_PPase"/>
</dbReference>
<comment type="caution">
    <text evidence="5">The sequence shown here is derived from an EMBL/GenBank/DDBJ whole genome shotgun (WGS) entry which is preliminary data.</text>
</comment>